<feature type="transmembrane region" description="Helical" evidence="8">
    <location>
        <begin position="90"/>
        <end position="108"/>
    </location>
</feature>
<sequence length="534" mass="57487">MSGVKSDSTAAVTDLPKGAKMQRVIYVTYLIAALDITWMFLQFSITPYLAKKLGFDTLWIGYLQTMVGVVQLLGGPIFGRFADLFGARAALCLSCAASVVYYGLLAIADSPLMLFIHKLPAVLMHGLPGAQMVVADLTEPDKRADALGKLGLCFGIGMVAGSTLGGTLSTRYGETFAACVAAGGSFTSLLLVFKFIPKHTKIQAPQDSTDKKSNAKSVFDLGEITRLMKFPGVAKTFLVKIMSGLPSGIFQVMFSVIAMNFFQLEPQQNGYLMAYFGIVSMVIQGGVIGRLTARYSENSLLLLSIGMSSLVGLAQAFMANVFQFCFIVLPMMFALSVFNVITDSMLTKTVPSSDTGTMLGLCASVQSLLRTIGPTIGGFLYQNYGVASFGFIQFVVNMVIQGGVIGRLTARYSENSLLLLSIGMSSLVGLAQAFMANVFQFCFIVLPMMFALSVFNVITDSMLTKTVPSSDTGTMLGLCASVQSLLRTIGPTIGGFLYQNYGVASFGFIQFVVNMVVFVFMLRNMDSSKDEHKE</sequence>
<keyword evidence="2" id="KW-1003">Cell membrane</keyword>
<evidence type="ECO:0000256" key="3">
    <source>
        <dbReference type="ARBA" id="ARBA00022692"/>
    </source>
</evidence>
<dbReference type="PANTHER" id="PTHR24002">
    <property type="entry name" value="SOLUTE CARRIER FAMILY 22 MEMBER 18"/>
    <property type="match status" value="1"/>
</dbReference>
<comment type="subcellular location">
    <subcellularLocation>
        <location evidence="1">Apical cell membrane</location>
        <topology evidence="1">Multi-pass membrane protein</topology>
    </subcellularLocation>
</comment>
<feature type="transmembrane region" description="Helical" evidence="8">
    <location>
        <begin position="386"/>
        <end position="405"/>
    </location>
</feature>
<feature type="transmembrane region" description="Helical" evidence="8">
    <location>
        <begin position="237"/>
        <end position="258"/>
    </location>
</feature>
<evidence type="ECO:0000256" key="1">
    <source>
        <dbReference type="ARBA" id="ARBA00004424"/>
    </source>
</evidence>
<dbReference type="EMBL" id="JAGTTL010000035">
    <property type="protein sequence ID" value="KAK6294113.1"/>
    <property type="molecule type" value="Genomic_DNA"/>
</dbReference>
<evidence type="ECO:0000256" key="5">
    <source>
        <dbReference type="ARBA" id="ARBA00023136"/>
    </source>
</evidence>
<evidence type="ECO:0000256" key="2">
    <source>
        <dbReference type="ARBA" id="ARBA00022475"/>
    </source>
</evidence>
<keyword evidence="3 8" id="KW-0812">Transmembrane</keyword>
<keyword evidence="4 8" id="KW-1133">Transmembrane helix</keyword>
<dbReference type="PRINTS" id="PR01035">
    <property type="entry name" value="TCRTETA"/>
</dbReference>
<dbReference type="GO" id="GO:0022857">
    <property type="term" value="F:transmembrane transporter activity"/>
    <property type="evidence" value="ECO:0007669"/>
    <property type="project" value="InterPro"/>
</dbReference>
<dbReference type="SUPFAM" id="SSF103473">
    <property type="entry name" value="MFS general substrate transporter"/>
    <property type="match status" value="2"/>
</dbReference>
<comment type="caution">
    <text evidence="10">The sequence shown here is derived from an EMBL/GenBank/DDBJ whole genome shotgun (WGS) entry which is preliminary data.</text>
</comment>
<dbReference type="PANTHER" id="PTHR24002:SF3">
    <property type="entry name" value="SOLUTE CARRIER FAMILY 22 MEMBER 18"/>
    <property type="match status" value="1"/>
</dbReference>
<feature type="transmembrane region" description="Helical" evidence="8">
    <location>
        <begin position="24"/>
        <end position="45"/>
    </location>
</feature>
<protein>
    <recommendedName>
        <fullName evidence="6">Organic cation transporter-like protein 2</fullName>
    </recommendedName>
</protein>
<feature type="transmembrane region" description="Helical" evidence="8">
    <location>
        <begin position="57"/>
        <end position="78"/>
    </location>
</feature>
<evidence type="ECO:0000259" key="9">
    <source>
        <dbReference type="PROSITE" id="PS50850"/>
    </source>
</evidence>
<dbReference type="FunFam" id="1.20.1250.20:FF:000297">
    <property type="entry name" value="Solute carrier family 22 member 18"/>
    <property type="match status" value="1"/>
</dbReference>
<dbReference type="CDD" id="cd17331">
    <property type="entry name" value="MFS_SLC22A18"/>
    <property type="match status" value="1"/>
</dbReference>
<dbReference type="InterPro" id="IPR036259">
    <property type="entry name" value="MFS_trans_sf"/>
</dbReference>
<keyword evidence="11" id="KW-1185">Reference proteome</keyword>
<dbReference type="GO" id="GO:0016324">
    <property type="term" value="C:apical plasma membrane"/>
    <property type="evidence" value="ECO:0007669"/>
    <property type="project" value="UniProtKB-SubCell"/>
</dbReference>
<evidence type="ECO:0000256" key="4">
    <source>
        <dbReference type="ARBA" id="ARBA00022989"/>
    </source>
</evidence>
<dbReference type="Proteomes" id="UP001356427">
    <property type="component" value="Unassembled WGS sequence"/>
</dbReference>
<dbReference type="PROSITE" id="PS50850">
    <property type="entry name" value="MFS"/>
    <property type="match status" value="1"/>
</dbReference>
<feature type="transmembrane region" description="Helical" evidence="8">
    <location>
        <begin position="503"/>
        <end position="522"/>
    </location>
</feature>
<dbReference type="InterPro" id="IPR001958">
    <property type="entry name" value="Tet-R_TetA/multi-R_MdtG-like"/>
</dbReference>
<feature type="transmembrane region" description="Helical" evidence="8">
    <location>
        <begin position="417"/>
        <end position="435"/>
    </location>
</feature>
<feature type="transmembrane region" description="Helical" evidence="8">
    <location>
        <begin position="324"/>
        <end position="346"/>
    </location>
</feature>
<proteinExistence type="predicted"/>
<keyword evidence="5 8" id="KW-0472">Membrane</keyword>
<feature type="transmembrane region" description="Helical" evidence="8">
    <location>
        <begin position="441"/>
        <end position="463"/>
    </location>
</feature>
<evidence type="ECO:0000313" key="10">
    <source>
        <dbReference type="EMBL" id="KAK6294113.1"/>
    </source>
</evidence>
<organism evidence="10 11">
    <name type="scientific">Coregonus suidteri</name>
    <dbReference type="NCBI Taxonomy" id="861788"/>
    <lineage>
        <taxon>Eukaryota</taxon>
        <taxon>Metazoa</taxon>
        <taxon>Chordata</taxon>
        <taxon>Craniata</taxon>
        <taxon>Vertebrata</taxon>
        <taxon>Euteleostomi</taxon>
        <taxon>Actinopterygii</taxon>
        <taxon>Neopterygii</taxon>
        <taxon>Teleostei</taxon>
        <taxon>Protacanthopterygii</taxon>
        <taxon>Salmoniformes</taxon>
        <taxon>Salmonidae</taxon>
        <taxon>Coregoninae</taxon>
        <taxon>Coregonus</taxon>
    </lineage>
</organism>
<dbReference type="InterPro" id="IPR020846">
    <property type="entry name" value="MFS_dom"/>
</dbReference>
<feature type="transmembrane region" description="Helical" evidence="8">
    <location>
        <begin position="175"/>
        <end position="196"/>
    </location>
</feature>
<comment type="function">
    <text evidence="7">May act as a transporter of organic cations based on a proton efflux antiport mechanism. May play a role in the transport of chloroquine and quinidine-related compounds in kidney. Plays a role in the regulation of lipid metabolism.</text>
</comment>
<evidence type="ECO:0000313" key="11">
    <source>
        <dbReference type="Proteomes" id="UP001356427"/>
    </source>
</evidence>
<evidence type="ECO:0000256" key="8">
    <source>
        <dbReference type="SAM" id="Phobius"/>
    </source>
</evidence>
<accession>A0AAN8KM73</accession>
<feature type="domain" description="Major facilitator superfamily (MFS) profile" evidence="9">
    <location>
        <begin position="21"/>
        <end position="413"/>
    </location>
</feature>
<dbReference type="GO" id="GO:0005635">
    <property type="term" value="C:nuclear envelope"/>
    <property type="evidence" value="ECO:0007669"/>
    <property type="project" value="TreeGrafter"/>
</dbReference>
<dbReference type="Gene3D" id="1.20.1250.20">
    <property type="entry name" value="MFS general substrate transporter like domains"/>
    <property type="match status" value="2"/>
</dbReference>
<reference evidence="10 11" key="1">
    <citation type="submission" date="2021-04" db="EMBL/GenBank/DDBJ databases">
        <authorList>
            <person name="De Guttry C."/>
            <person name="Zahm M."/>
            <person name="Klopp C."/>
            <person name="Cabau C."/>
            <person name="Louis A."/>
            <person name="Berthelot C."/>
            <person name="Parey E."/>
            <person name="Roest Crollius H."/>
            <person name="Montfort J."/>
            <person name="Robinson-Rechavi M."/>
            <person name="Bucao C."/>
            <person name="Bouchez O."/>
            <person name="Gislard M."/>
            <person name="Lluch J."/>
            <person name="Milhes M."/>
            <person name="Lampietro C."/>
            <person name="Lopez Roques C."/>
            <person name="Donnadieu C."/>
            <person name="Braasch I."/>
            <person name="Desvignes T."/>
            <person name="Postlethwait J."/>
            <person name="Bobe J."/>
            <person name="Wedekind C."/>
            <person name="Guiguen Y."/>
        </authorList>
    </citation>
    <scope>NUCLEOTIDE SEQUENCE [LARGE SCALE GENOMIC DNA]</scope>
    <source>
        <strain evidence="10">Cs_M1</strain>
        <tissue evidence="10">Blood</tissue>
    </source>
</reference>
<evidence type="ECO:0000256" key="7">
    <source>
        <dbReference type="ARBA" id="ARBA00093348"/>
    </source>
</evidence>
<dbReference type="AlphaFoldDB" id="A0AAN8KM73"/>
<name>A0AAN8KM73_9TELE</name>
<dbReference type="Pfam" id="PF07690">
    <property type="entry name" value="MFS_1"/>
    <property type="match status" value="3"/>
</dbReference>
<gene>
    <name evidence="10" type="ORF">J4Q44_G00349430</name>
</gene>
<dbReference type="InterPro" id="IPR011701">
    <property type="entry name" value="MFS"/>
</dbReference>
<feature type="transmembrane region" description="Helical" evidence="8">
    <location>
        <begin position="270"/>
        <end position="288"/>
    </location>
</feature>
<evidence type="ECO:0000256" key="6">
    <source>
        <dbReference type="ARBA" id="ARBA00078639"/>
    </source>
</evidence>
<feature type="transmembrane region" description="Helical" evidence="8">
    <location>
        <begin position="146"/>
        <end position="169"/>
    </location>
</feature>